<dbReference type="GO" id="GO:0042254">
    <property type="term" value="P:ribosome biogenesis"/>
    <property type="evidence" value="ECO:0007669"/>
    <property type="project" value="TreeGrafter"/>
</dbReference>
<evidence type="ECO:0000256" key="2">
    <source>
        <dbReference type="ARBA" id="ARBA00022737"/>
    </source>
</evidence>
<dbReference type="PANTHER" id="PTHR23077:SF171">
    <property type="entry name" value="NUCLEAR VALOSIN-CONTAINING PROTEIN-LIKE"/>
    <property type="match status" value="1"/>
</dbReference>
<dbReference type="Pfam" id="PF17862">
    <property type="entry name" value="AAA_lid_3"/>
    <property type="match status" value="1"/>
</dbReference>
<keyword evidence="4" id="KW-0067">ATP-binding</keyword>
<gene>
    <name evidence="7" type="ORF">HDU87_005765</name>
</gene>
<proteinExistence type="inferred from homology"/>
<dbReference type="AlphaFoldDB" id="A0AAD5THJ3"/>
<keyword evidence="8" id="KW-1185">Reference proteome</keyword>
<dbReference type="InterPro" id="IPR041569">
    <property type="entry name" value="AAA_lid_3"/>
</dbReference>
<evidence type="ECO:0000313" key="8">
    <source>
        <dbReference type="Proteomes" id="UP001212152"/>
    </source>
</evidence>
<protein>
    <recommendedName>
        <fullName evidence="6">AAA+ ATPase domain-containing protein</fullName>
    </recommendedName>
</protein>
<evidence type="ECO:0000256" key="5">
    <source>
        <dbReference type="SAM" id="MobiDB-lite"/>
    </source>
</evidence>
<dbReference type="GO" id="GO:0016887">
    <property type="term" value="F:ATP hydrolysis activity"/>
    <property type="evidence" value="ECO:0007669"/>
    <property type="project" value="InterPro"/>
</dbReference>
<accession>A0AAD5THJ3</accession>
<organism evidence="7 8">
    <name type="scientific">Geranomyces variabilis</name>
    <dbReference type="NCBI Taxonomy" id="109894"/>
    <lineage>
        <taxon>Eukaryota</taxon>
        <taxon>Fungi</taxon>
        <taxon>Fungi incertae sedis</taxon>
        <taxon>Chytridiomycota</taxon>
        <taxon>Chytridiomycota incertae sedis</taxon>
        <taxon>Chytridiomycetes</taxon>
        <taxon>Spizellomycetales</taxon>
        <taxon>Powellomycetaceae</taxon>
        <taxon>Geranomyces</taxon>
    </lineage>
</organism>
<name>A0AAD5THJ3_9FUNG</name>
<dbReference type="GO" id="GO:1990275">
    <property type="term" value="F:preribosome binding"/>
    <property type="evidence" value="ECO:0007669"/>
    <property type="project" value="TreeGrafter"/>
</dbReference>
<evidence type="ECO:0000256" key="3">
    <source>
        <dbReference type="ARBA" id="ARBA00022741"/>
    </source>
</evidence>
<dbReference type="InterPro" id="IPR050168">
    <property type="entry name" value="AAA_ATPase_domain"/>
</dbReference>
<keyword evidence="3" id="KW-0547">Nucleotide-binding</keyword>
<feature type="domain" description="AAA+ ATPase" evidence="6">
    <location>
        <begin position="623"/>
        <end position="760"/>
    </location>
</feature>
<feature type="compositionally biased region" description="Low complexity" evidence="5">
    <location>
        <begin position="188"/>
        <end position="198"/>
    </location>
</feature>
<sequence length="895" mass="95254">MAHTKASKPRGFRLQQQNQNNMLFLVEKYHQDQVQLQTQTSTAGGAGLSAKGAGSSDLNLNNRDAILHFIKRNDTKFLFSRMSSVKLNDLVTNAIAEVRRGSEAGDQDDNSDSGQECDDRWPTMEVPAASMNSMNRSMLGVYRQHMPPPTPGSAPVTTTPGTPGPPPNNGSQGPSAEPELPPVESKAPEAPTSTPATPAKRRHRDSSTTAEGTEAKKAKRAAAAIAAASEKWATPTTRLSDMAGIDGCIKDVLELVALPLMHPEIFLHFGAQPPRGILLHGPPGCGKTMLAHAIAGQAGVPFINISAPSIVAGTSGESELKLRELFDEAKKLAPCVVFIDEIDAIAPKRDTAHRQMESRIVTQLLTSFDDISMEKTDNKPVIVIGATNRPDALDVGLRRPGRFDREVSIGVPDEKARTKILEKLCSKLKMSGDLDVAQLAKWTPGYVGADLAALTAEAGMSAVGRVVSTLHFAPPAEAREAAVAGTAVAAGIADGIAAMDIDAEQTIAPAAAVVPIPTAHPSLMAVDPTSSSVTVGSSVGDFLEACPAPLNSAELEPFRITAQDFAVALKKVQPSAKREGFATVPEVSWEDIGALEHVRAELRKNVVEPIQHGELFQGIGIGKAQGVLLYGPPGCGKTLLAKAVANESSCNFISVKGPELLNKYVGESEKAVRTVFARAQASSPCIVFFDEFDALCPSRSSEGESQSSSRLVNALLTEMDGVQDRRQVYVIAATNRPDMIDPAMLRSGRLGKPLYVDFPDPSERADILRAVTRRMPIGPTVNLAAVAGDARCDGYSGADLHALSTEAVGAALWERVVENGGNYTGLRPENVVVAQSHFDIAFSKMKPSVNKDDRKRYRRLRDKFSATANASSVKPFDPPPEAPPVNETPDGAQLC</sequence>
<dbReference type="Proteomes" id="UP001212152">
    <property type="component" value="Unassembled WGS sequence"/>
</dbReference>
<feature type="domain" description="AAA+ ATPase" evidence="6">
    <location>
        <begin position="273"/>
        <end position="413"/>
    </location>
</feature>
<dbReference type="FunFam" id="3.40.50.300:FF:000018">
    <property type="entry name" value="Cell division control 48"/>
    <property type="match status" value="1"/>
</dbReference>
<evidence type="ECO:0000259" key="6">
    <source>
        <dbReference type="SMART" id="SM00382"/>
    </source>
</evidence>
<reference evidence="7" key="1">
    <citation type="submission" date="2020-05" db="EMBL/GenBank/DDBJ databases">
        <title>Phylogenomic resolution of chytrid fungi.</title>
        <authorList>
            <person name="Stajich J.E."/>
            <person name="Amses K."/>
            <person name="Simmons R."/>
            <person name="Seto K."/>
            <person name="Myers J."/>
            <person name="Bonds A."/>
            <person name="Quandt C.A."/>
            <person name="Barry K."/>
            <person name="Liu P."/>
            <person name="Grigoriev I."/>
            <person name="Longcore J.E."/>
            <person name="James T.Y."/>
        </authorList>
    </citation>
    <scope>NUCLEOTIDE SEQUENCE</scope>
    <source>
        <strain evidence="7">JEL0379</strain>
    </source>
</reference>
<keyword evidence="2" id="KW-0677">Repeat</keyword>
<dbReference type="InterPro" id="IPR003593">
    <property type="entry name" value="AAA+_ATPase"/>
</dbReference>
<evidence type="ECO:0000256" key="1">
    <source>
        <dbReference type="ARBA" id="ARBA00006914"/>
    </source>
</evidence>
<dbReference type="GO" id="GO:0005634">
    <property type="term" value="C:nucleus"/>
    <property type="evidence" value="ECO:0007669"/>
    <property type="project" value="TreeGrafter"/>
</dbReference>
<dbReference type="Gene3D" id="3.40.50.300">
    <property type="entry name" value="P-loop containing nucleotide triphosphate hydrolases"/>
    <property type="match status" value="2"/>
</dbReference>
<dbReference type="GO" id="GO:0005524">
    <property type="term" value="F:ATP binding"/>
    <property type="evidence" value="ECO:0007669"/>
    <property type="project" value="UniProtKB-KW"/>
</dbReference>
<evidence type="ECO:0000313" key="7">
    <source>
        <dbReference type="EMBL" id="KAJ3175771.1"/>
    </source>
</evidence>
<feature type="region of interest" description="Disordered" evidence="5">
    <location>
        <begin position="864"/>
        <end position="895"/>
    </location>
</feature>
<feature type="region of interest" description="Disordered" evidence="5">
    <location>
        <begin position="101"/>
        <end position="122"/>
    </location>
</feature>
<dbReference type="FunFam" id="3.40.50.300:FF:000365">
    <property type="entry name" value="Ribosome biogenesis ATPase RIX7"/>
    <property type="match status" value="1"/>
</dbReference>
<dbReference type="Gene3D" id="1.10.8.60">
    <property type="match status" value="2"/>
</dbReference>
<dbReference type="GO" id="GO:0003723">
    <property type="term" value="F:RNA binding"/>
    <property type="evidence" value="ECO:0007669"/>
    <property type="project" value="TreeGrafter"/>
</dbReference>
<dbReference type="InterPro" id="IPR003959">
    <property type="entry name" value="ATPase_AAA_core"/>
</dbReference>
<dbReference type="EMBL" id="JADGJQ010000048">
    <property type="protein sequence ID" value="KAJ3175771.1"/>
    <property type="molecule type" value="Genomic_DNA"/>
</dbReference>
<dbReference type="InterPro" id="IPR027417">
    <property type="entry name" value="P-loop_NTPase"/>
</dbReference>
<dbReference type="SUPFAM" id="SSF52540">
    <property type="entry name" value="P-loop containing nucleoside triphosphate hydrolases"/>
    <property type="match status" value="2"/>
</dbReference>
<feature type="region of interest" description="Disordered" evidence="5">
    <location>
        <begin position="141"/>
        <end position="219"/>
    </location>
</feature>
<evidence type="ECO:0000256" key="4">
    <source>
        <dbReference type="ARBA" id="ARBA00022840"/>
    </source>
</evidence>
<dbReference type="SMART" id="SM00382">
    <property type="entry name" value="AAA"/>
    <property type="match status" value="2"/>
</dbReference>
<dbReference type="Pfam" id="PF00004">
    <property type="entry name" value="AAA"/>
    <property type="match status" value="2"/>
</dbReference>
<comment type="similarity">
    <text evidence="1">Belongs to the AAA ATPase family.</text>
</comment>
<dbReference type="PANTHER" id="PTHR23077">
    <property type="entry name" value="AAA-FAMILY ATPASE"/>
    <property type="match status" value="1"/>
</dbReference>
<comment type="caution">
    <text evidence="7">The sequence shown here is derived from an EMBL/GenBank/DDBJ whole genome shotgun (WGS) entry which is preliminary data.</text>
</comment>